<gene>
    <name evidence="3" type="ORF">OCU04_009516</name>
</gene>
<feature type="compositionally biased region" description="Basic and acidic residues" evidence="1">
    <location>
        <begin position="391"/>
        <end position="403"/>
    </location>
</feature>
<dbReference type="PANTHER" id="PTHR38117">
    <property type="entry name" value="NACHT AND WD40 DOMAIN PROTEIN"/>
    <property type="match status" value="1"/>
</dbReference>
<name>A0A9X0AF69_9HELO</name>
<proteinExistence type="predicted"/>
<dbReference type="AlphaFoldDB" id="A0A9X0AF69"/>
<sequence>MSKRTVFTTVTPLPTGITRETVMETLRSHTEMIDLNPLVEERHPIKPPQNATAEEYHCLWYSLTDRVQYLPGGLMSGKVSYTCCFHDLENGLQTHCYAPMRLNIRGKWTLGGSLPGEPIAPVEMGAGVPLDGLWLREDVDMKCNIVMTSFVKKTLKKSHSTLVERLVVKAQILDRSIKNSRLNEETLSTPELVMSRPSSSQTPSSEAPTAYSPASDYDNDSAYAESEVGSPQYTTFAMQNTQVPQTPKTYPPITYPPITLQTPQLQILQVPPALRVGPPQHQAKPECNEKPIYPKYDPSAYPRALNVRRESASSWNDSIHCPEISTGRMSYQSSADDVRNDGNRARVASWQNPAGSNIWNTYRPLNAGTQGVSAHHRSASSQLEYRASPPVHERRDESGRQDMRNGVVSQPPAYHAELEG</sequence>
<feature type="compositionally biased region" description="Low complexity" evidence="1">
    <location>
        <begin position="195"/>
        <end position="208"/>
    </location>
</feature>
<reference evidence="3" key="1">
    <citation type="submission" date="2022-11" db="EMBL/GenBank/DDBJ databases">
        <title>Genome Resource of Sclerotinia nivalis Strain SnTB1, a Plant Pathogen Isolated from American Ginseng.</title>
        <authorList>
            <person name="Fan S."/>
        </authorList>
    </citation>
    <scope>NUCLEOTIDE SEQUENCE</scope>
    <source>
        <strain evidence="3">SnTB1</strain>
    </source>
</reference>
<dbReference type="PANTHER" id="PTHR38117:SF2">
    <property type="entry name" value="NACHT AND WD40 DOMAIN PROTEIN"/>
    <property type="match status" value="1"/>
</dbReference>
<dbReference type="EMBL" id="JAPEIS010000011">
    <property type="protein sequence ID" value="KAJ8061716.1"/>
    <property type="molecule type" value="Genomic_DNA"/>
</dbReference>
<evidence type="ECO:0000259" key="2">
    <source>
        <dbReference type="Pfam" id="PF23155"/>
    </source>
</evidence>
<dbReference type="Proteomes" id="UP001152300">
    <property type="component" value="Unassembled WGS sequence"/>
</dbReference>
<dbReference type="InterPro" id="IPR055481">
    <property type="entry name" value="DUF7053"/>
</dbReference>
<dbReference type="OrthoDB" id="3246050at2759"/>
<feature type="domain" description="DUF7053" evidence="2">
    <location>
        <begin position="2"/>
        <end position="171"/>
    </location>
</feature>
<protein>
    <recommendedName>
        <fullName evidence="2">DUF7053 domain-containing protein</fullName>
    </recommendedName>
</protein>
<dbReference type="Pfam" id="PF23155">
    <property type="entry name" value="DUF7053"/>
    <property type="match status" value="1"/>
</dbReference>
<comment type="caution">
    <text evidence="3">The sequence shown here is derived from an EMBL/GenBank/DDBJ whole genome shotgun (WGS) entry which is preliminary data.</text>
</comment>
<feature type="region of interest" description="Disordered" evidence="1">
    <location>
        <begin position="369"/>
        <end position="420"/>
    </location>
</feature>
<evidence type="ECO:0000256" key="1">
    <source>
        <dbReference type="SAM" id="MobiDB-lite"/>
    </source>
</evidence>
<evidence type="ECO:0000313" key="3">
    <source>
        <dbReference type="EMBL" id="KAJ8061716.1"/>
    </source>
</evidence>
<keyword evidence="4" id="KW-1185">Reference proteome</keyword>
<accession>A0A9X0AF69</accession>
<evidence type="ECO:0000313" key="4">
    <source>
        <dbReference type="Proteomes" id="UP001152300"/>
    </source>
</evidence>
<organism evidence="3 4">
    <name type="scientific">Sclerotinia nivalis</name>
    <dbReference type="NCBI Taxonomy" id="352851"/>
    <lineage>
        <taxon>Eukaryota</taxon>
        <taxon>Fungi</taxon>
        <taxon>Dikarya</taxon>
        <taxon>Ascomycota</taxon>
        <taxon>Pezizomycotina</taxon>
        <taxon>Leotiomycetes</taxon>
        <taxon>Helotiales</taxon>
        <taxon>Sclerotiniaceae</taxon>
        <taxon>Sclerotinia</taxon>
    </lineage>
</organism>
<feature type="region of interest" description="Disordered" evidence="1">
    <location>
        <begin position="184"/>
        <end position="226"/>
    </location>
</feature>